<evidence type="ECO:0000313" key="1">
    <source>
        <dbReference type="EMBL" id="AGM11215.1"/>
    </source>
</evidence>
<accession>R4T8K2</accession>
<dbReference type="OrthoDB" id="27242at10239"/>
<dbReference type="KEGG" id="vg:16194308"/>
<dbReference type="GeneID" id="16194308"/>
<gene>
    <name evidence="1" type="primary">50</name>
    <name evidence="1" type="ORF">HHTV2_50</name>
</gene>
<dbReference type="Proteomes" id="UP000203112">
    <property type="component" value="Segment"/>
</dbReference>
<reference evidence="1 2" key="1">
    <citation type="submission" date="2012-12" db="EMBL/GenBank/DDBJ databases">
        <authorList>
            <person name="Sencilo A."/>
            <person name="Jacobs-Sera D."/>
            <person name="Russell D.A."/>
            <person name="Ko C."/>
            <person name="Atanasova N."/>
            <person name="Osterlund E."/>
            <person name="Oksanen H.M."/>
            <person name="Bamford D.H."/>
            <person name="Hatfull G.F."/>
            <person name="Roine E."/>
            <person name="Hendrix R.W."/>
        </authorList>
    </citation>
    <scope>NUCLEOTIDE SEQUENCE [LARGE SCALE GENOMIC DNA]</scope>
</reference>
<evidence type="ECO:0000313" key="2">
    <source>
        <dbReference type="Proteomes" id="UP000203112"/>
    </source>
</evidence>
<name>R4T8K2_9CAUD</name>
<sequence length="152" mass="16408">MTSTNLTIEKNDGTETFTLKANAVKSTVSMGVVTKALLGAAASLSGGDPVLAKETYEVNGVIKDVDAADYPNSGTYSDDDLGMAEELKRAAKEWKPTTADGLNTMNYDQGANLRGAIDGLLTEVSITENRDADKPRDYEFTLEWTHYDIYVG</sequence>
<dbReference type="RefSeq" id="YP_008060359.1">
    <property type="nucleotide sequence ID" value="NC_021340.1"/>
</dbReference>
<organism evidence="1 2">
    <name type="scientific">Haloarcula hispanica tailed virus 2</name>
    <dbReference type="NCBI Taxonomy" id="1273751"/>
    <lineage>
        <taxon>Viruses</taxon>
        <taxon>Duplodnaviria</taxon>
        <taxon>Heunggongvirae</taxon>
        <taxon>Uroviricota</taxon>
        <taxon>Caudoviricetes</taxon>
        <taxon>Saparoviridae</taxon>
        <taxon>Halohivirus</taxon>
        <taxon>Halohivirus suolae</taxon>
        <taxon>Halohivirus HHTV2</taxon>
    </lineage>
</organism>
<proteinExistence type="predicted"/>
<protein>
    <submittedName>
        <fullName evidence="1">Uncharacterized protein</fullName>
    </submittedName>
</protein>
<dbReference type="EMBL" id="KC292024">
    <property type="protein sequence ID" value="AGM11215.1"/>
    <property type="molecule type" value="Genomic_DNA"/>
</dbReference>
<keyword evidence="2" id="KW-1185">Reference proteome</keyword>